<reference evidence="1 2" key="1">
    <citation type="journal article" date="2014" name="Agronomy (Basel)">
        <title>A Draft Genome Sequence for Ensete ventricosum, the Drought-Tolerant Tree Against Hunger.</title>
        <authorList>
            <person name="Harrison J."/>
            <person name="Moore K.A."/>
            <person name="Paszkiewicz K."/>
            <person name="Jones T."/>
            <person name="Grant M."/>
            <person name="Ambacheew D."/>
            <person name="Muzemil S."/>
            <person name="Studholme D.J."/>
        </authorList>
    </citation>
    <scope>NUCLEOTIDE SEQUENCE [LARGE SCALE GENOMIC DNA]</scope>
</reference>
<dbReference type="Proteomes" id="UP000287651">
    <property type="component" value="Unassembled WGS sequence"/>
</dbReference>
<sequence>LFFTGEFSLTSFLYNDSDSDKRIKADKLDTSVISFHHVRMDMEEVGQAEVKKRPSPNNVIKSSLKKEVIY</sequence>
<accession>A0A427ASX6</accession>
<dbReference type="EMBL" id="AMZH03001451">
    <property type="protein sequence ID" value="RRT79247.1"/>
    <property type="molecule type" value="Genomic_DNA"/>
</dbReference>
<organism evidence="1 2">
    <name type="scientific">Ensete ventricosum</name>
    <name type="common">Abyssinian banana</name>
    <name type="synonym">Musa ensete</name>
    <dbReference type="NCBI Taxonomy" id="4639"/>
    <lineage>
        <taxon>Eukaryota</taxon>
        <taxon>Viridiplantae</taxon>
        <taxon>Streptophyta</taxon>
        <taxon>Embryophyta</taxon>
        <taxon>Tracheophyta</taxon>
        <taxon>Spermatophyta</taxon>
        <taxon>Magnoliopsida</taxon>
        <taxon>Liliopsida</taxon>
        <taxon>Zingiberales</taxon>
        <taxon>Musaceae</taxon>
        <taxon>Ensete</taxon>
    </lineage>
</organism>
<proteinExistence type="predicted"/>
<evidence type="ECO:0000313" key="2">
    <source>
        <dbReference type="Proteomes" id="UP000287651"/>
    </source>
</evidence>
<dbReference type="AlphaFoldDB" id="A0A427ASX6"/>
<name>A0A427ASX6_ENSVE</name>
<protein>
    <submittedName>
        <fullName evidence="1">Uncharacterized protein</fullName>
    </submittedName>
</protein>
<feature type="non-terminal residue" evidence="1">
    <location>
        <position position="1"/>
    </location>
</feature>
<comment type="caution">
    <text evidence="1">The sequence shown here is derived from an EMBL/GenBank/DDBJ whole genome shotgun (WGS) entry which is preliminary data.</text>
</comment>
<evidence type="ECO:0000313" key="1">
    <source>
        <dbReference type="EMBL" id="RRT79247.1"/>
    </source>
</evidence>
<gene>
    <name evidence="1" type="ORF">B296_00016043</name>
</gene>